<evidence type="ECO:0008006" key="6">
    <source>
        <dbReference type="Google" id="ProtNLM"/>
    </source>
</evidence>
<feature type="compositionally biased region" description="Polar residues" evidence="3">
    <location>
        <begin position="166"/>
        <end position="180"/>
    </location>
</feature>
<feature type="compositionally biased region" description="Polar residues" evidence="3">
    <location>
        <begin position="316"/>
        <end position="325"/>
    </location>
</feature>
<dbReference type="OrthoDB" id="3689at2759"/>
<dbReference type="InterPro" id="IPR032017">
    <property type="entry name" value="FAM76"/>
</dbReference>
<feature type="region of interest" description="Disordered" evidence="3">
    <location>
        <begin position="145"/>
        <end position="215"/>
    </location>
</feature>
<dbReference type="PANTHER" id="PTHR46176">
    <property type="entry name" value="LD21662P"/>
    <property type="match status" value="1"/>
</dbReference>
<dbReference type="EMBL" id="JADBJN010000001">
    <property type="protein sequence ID" value="KAG5681962.1"/>
    <property type="molecule type" value="Genomic_DNA"/>
</dbReference>
<dbReference type="GO" id="GO:0016607">
    <property type="term" value="C:nuclear speck"/>
    <property type="evidence" value="ECO:0007669"/>
    <property type="project" value="TreeGrafter"/>
</dbReference>
<keyword evidence="2" id="KW-0175">Coiled coil</keyword>
<evidence type="ECO:0000256" key="2">
    <source>
        <dbReference type="ARBA" id="ARBA00023054"/>
    </source>
</evidence>
<dbReference type="Pfam" id="PF16046">
    <property type="entry name" value="FAM76"/>
    <property type="match status" value="1"/>
</dbReference>
<proteinExistence type="inferred from homology"/>
<dbReference type="AlphaFoldDB" id="A0A9J6CIB6"/>
<feature type="compositionally biased region" description="Low complexity" evidence="3">
    <location>
        <begin position="200"/>
        <end position="213"/>
    </location>
</feature>
<sequence>MNPLFACSRCFKRYPFEEIFTSSNEDSSSNQFCGDCRNATTKLKCNYCRTEFTQTGKSSSSICIKCSENIKLYGKPSACSLCSIMAAFKTDKCQRCLSSMSKYGPPVKCEICQQTCAFNRNDLRIDGKLHCWLCKLSYKRALAKAKKNDEKHRDRAKKRPVDDSVKTSSTMKLSNQSSSNRSRDLTKTANLSDIPEKMSKTSSSSNSVVAPSHHSSDHVVAVTQLREQIATLQKKLAQKDNILLQKDKEITEWKGKHFTIETEMRNKMTEQKKLYETKIDILNKKIQTQQVQIAQLSKTTKRSTKESVKEREKDNSSGTDSPNAN</sequence>
<evidence type="ECO:0000256" key="1">
    <source>
        <dbReference type="ARBA" id="ARBA00009097"/>
    </source>
</evidence>
<comment type="similarity">
    <text evidence="1">Belongs to the FAM76 family.</text>
</comment>
<evidence type="ECO:0000313" key="5">
    <source>
        <dbReference type="Proteomes" id="UP001107558"/>
    </source>
</evidence>
<dbReference type="PANTHER" id="PTHR46176:SF1">
    <property type="entry name" value="LD21662P"/>
    <property type="match status" value="1"/>
</dbReference>
<feature type="compositionally biased region" description="Basic and acidic residues" evidence="3">
    <location>
        <begin position="146"/>
        <end position="165"/>
    </location>
</feature>
<keyword evidence="5" id="KW-1185">Reference proteome</keyword>
<feature type="region of interest" description="Disordered" evidence="3">
    <location>
        <begin position="294"/>
        <end position="325"/>
    </location>
</feature>
<protein>
    <recommendedName>
        <fullName evidence="6">Protein FAM76A</fullName>
    </recommendedName>
</protein>
<evidence type="ECO:0000256" key="3">
    <source>
        <dbReference type="SAM" id="MobiDB-lite"/>
    </source>
</evidence>
<reference evidence="4" key="1">
    <citation type="submission" date="2021-03" db="EMBL/GenBank/DDBJ databases">
        <title>Chromosome level genome of the anhydrobiotic midge Polypedilum vanderplanki.</title>
        <authorList>
            <person name="Yoshida Y."/>
            <person name="Kikawada T."/>
            <person name="Gusev O."/>
        </authorList>
    </citation>
    <scope>NUCLEOTIDE SEQUENCE</scope>
    <source>
        <strain evidence="4">NIAS01</strain>
        <tissue evidence="4">Whole body or cell culture</tissue>
    </source>
</reference>
<comment type="caution">
    <text evidence="4">The sequence shown here is derived from an EMBL/GenBank/DDBJ whole genome shotgun (WGS) entry which is preliminary data.</text>
</comment>
<dbReference type="Proteomes" id="UP001107558">
    <property type="component" value="Chromosome 1"/>
</dbReference>
<name>A0A9J6CIB6_POLVA</name>
<gene>
    <name evidence="4" type="ORF">PVAND_011362</name>
</gene>
<organism evidence="4 5">
    <name type="scientific">Polypedilum vanderplanki</name>
    <name type="common">Sleeping chironomid midge</name>
    <dbReference type="NCBI Taxonomy" id="319348"/>
    <lineage>
        <taxon>Eukaryota</taxon>
        <taxon>Metazoa</taxon>
        <taxon>Ecdysozoa</taxon>
        <taxon>Arthropoda</taxon>
        <taxon>Hexapoda</taxon>
        <taxon>Insecta</taxon>
        <taxon>Pterygota</taxon>
        <taxon>Neoptera</taxon>
        <taxon>Endopterygota</taxon>
        <taxon>Diptera</taxon>
        <taxon>Nematocera</taxon>
        <taxon>Chironomoidea</taxon>
        <taxon>Chironomidae</taxon>
        <taxon>Chironominae</taxon>
        <taxon>Polypedilum</taxon>
        <taxon>Polypedilum</taxon>
    </lineage>
</organism>
<evidence type="ECO:0000313" key="4">
    <source>
        <dbReference type="EMBL" id="KAG5681962.1"/>
    </source>
</evidence>
<feature type="compositionally biased region" description="Basic and acidic residues" evidence="3">
    <location>
        <begin position="303"/>
        <end position="315"/>
    </location>
</feature>
<accession>A0A9J6CIB6</accession>